<dbReference type="InterPro" id="IPR003779">
    <property type="entry name" value="CMD-like"/>
</dbReference>
<evidence type="ECO:0000259" key="1">
    <source>
        <dbReference type="Pfam" id="PF02627"/>
    </source>
</evidence>
<dbReference type="STRING" id="658219.SAMN05216212_0453"/>
<dbReference type="InterPro" id="IPR004675">
    <property type="entry name" value="AhpD_core"/>
</dbReference>
<accession>A0A1G8V929</accession>
<evidence type="ECO:0000313" key="3">
    <source>
        <dbReference type="Proteomes" id="UP000199305"/>
    </source>
</evidence>
<dbReference type="GO" id="GO:0051920">
    <property type="term" value="F:peroxiredoxin activity"/>
    <property type="evidence" value="ECO:0007669"/>
    <property type="project" value="InterPro"/>
</dbReference>
<evidence type="ECO:0000313" key="2">
    <source>
        <dbReference type="EMBL" id="SDJ62367.1"/>
    </source>
</evidence>
<organism evidence="2 3">
    <name type="scientific">Microbulbifer yueqingensis</name>
    <dbReference type="NCBI Taxonomy" id="658219"/>
    <lineage>
        <taxon>Bacteria</taxon>
        <taxon>Pseudomonadati</taxon>
        <taxon>Pseudomonadota</taxon>
        <taxon>Gammaproteobacteria</taxon>
        <taxon>Cellvibrionales</taxon>
        <taxon>Microbulbiferaceae</taxon>
        <taxon>Microbulbifer</taxon>
    </lineage>
</organism>
<dbReference type="Pfam" id="PF02627">
    <property type="entry name" value="CMD"/>
    <property type="match status" value="1"/>
</dbReference>
<proteinExistence type="predicted"/>
<dbReference type="OrthoDB" id="1683318at2"/>
<gene>
    <name evidence="2" type="ORF">SAMN05216212_0453</name>
</gene>
<dbReference type="NCBIfam" id="TIGR00778">
    <property type="entry name" value="ahpD_dom"/>
    <property type="match status" value="1"/>
</dbReference>
<dbReference type="SUPFAM" id="SSF69118">
    <property type="entry name" value="AhpD-like"/>
    <property type="match status" value="1"/>
</dbReference>
<dbReference type="Proteomes" id="UP000199305">
    <property type="component" value="Unassembled WGS sequence"/>
</dbReference>
<name>A0A1G8V929_9GAMM</name>
<dbReference type="InterPro" id="IPR029032">
    <property type="entry name" value="AhpD-like"/>
</dbReference>
<sequence>MAQLSQREHELVAIGAAMGSNCIPCIEYHIPEAKKAGLSDEELSEAILLADKVRKVPARKVLEAADHMLGGDIPGE</sequence>
<keyword evidence="3" id="KW-1185">Reference proteome</keyword>
<dbReference type="RefSeq" id="WP_091507431.1">
    <property type="nucleotide sequence ID" value="NZ_FNFH01000001.1"/>
</dbReference>
<protein>
    <submittedName>
        <fullName evidence="2">4-carboxymuconolactone decarboxylase</fullName>
    </submittedName>
</protein>
<feature type="domain" description="Carboxymuconolactone decarboxylase-like" evidence="1">
    <location>
        <begin position="3"/>
        <end position="64"/>
    </location>
</feature>
<dbReference type="AlphaFoldDB" id="A0A1G8V929"/>
<dbReference type="Gene3D" id="1.20.1290.10">
    <property type="entry name" value="AhpD-like"/>
    <property type="match status" value="1"/>
</dbReference>
<reference evidence="3" key="1">
    <citation type="submission" date="2016-10" db="EMBL/GenBank/DDBJ databases">
        <authorList>
            <person name="Varghese N."/>
            <person name="Submissions S."/>
        </authorList>
    </citation>
    <scope>NUCLEOTIDE SEQUENCE [LARGE SCALE GENOMIC DNA]</scope>
    <source>
        <strain evidence="3">CGMCC 1.10658</strain>
    </source>
</reference>
<dbReference type="EMBL" id="FNFH01000001">
    <property type="protein sequence ID" value="SDJ62367.1"/>
    <property type="molecule type" value="Genomic_DNA"/>
</dbReference>